<keyword evidence="2" id="KW-1185">Reference proteome</keyword>
<accession>A0AAD5MJG0</accession>
<name>A0AAD5MJG0_PARTN</name>
<proteinExistence type="predicted"/>
<comment type="caution">
    <text evidence="1">The sequence shown here is derived from an EMBL/GenBank/DDBJ whole genome shotgun (WGS) entry which is preliminary data.</text>
</comment>
<organism evidence="1 2">
    <name type="scientific">Parelaphostrongylus tenuis</name>
    <name type="common">Meningeal worm</name>
    <dbReference type="NCBI Taxonomy" id="148309"/>
    <lineage>
        <taxon>Eukaryota</taxon>
        <taxon>Metazoa</taxon>
        <taxon>Ecdysozoa</taxon>
        <taxon>Nematoda</taxon>
        <taxon>Chromadorea</taxon>
        <taxon>Rhabditida</taxon>
        <taxon>Rhabditina</taxon>
        <taxon>Rhabditomorpha</taxon>
        <taxon>Strongyloidea</taxon>
        <taxon>Metastrongylidae</taxon>
        <taxon>Parelaphostrongylus</taxon>
    </lineage>
</organism>
<protein>
    <submittedName>
        <fullName evidence="1">Uncharacterized protein</fullName>
    </submittedName>
</protein>
<evidence type="ECO:0000313" key="1">
    <source>
        <dbReference type="EMBL" id="KAJ1359642.1"/>
    </source>
</evidence>
<evidence type="ECO:0000313" key="2">
    <source>
        <dbReference type="Proteomes" id="UP001196413"/>
    </source>
</evidence>
<sequence length="73" mass="7989">MSKSISCLESEHGDSPLDQYSALSRLPLSVSQSQDIAREEPHSVYAACNTLPRSTVGSTSKYRGTITRFIAKK</sequence>
<dbReference type="EMBL" id="JAHQIW010003657">
    <property type="protein sequence ID" value="KAJ1359642.1"/>
    <property type="molecule type" value="Genomic_DNA"/>
</dbReference>
<dbReference type="Proteomes" id="UP001196413">
    <property type="component" value="Unassembled WGS sequence"/>
</dbReference>
<reference evidence="1" key="1">
    <citation type="submission" date="2021-06" db="EMBL/GenBank/DDBJ databases">
        <title>Parelaphostrongylus tenuis whole genome reference sequence.</title>
        <authorList>
            <person name="Garwood T.J."/>
            <person name="Larsen P.A."/>
            <person name="Fountain-Jones N.M."/>
            <person name="Garbe J.R."/>
            <person name="Macchietto M.G."/>
            <person name="Kania S.A."/>
            <person name="Gerhold R.W."/>
            <person name="Richards J.E."/>
            <person name="Wolf T.M."/>
        </authorList>
    </citation>
    <scope>NUCLEOTIDE SEQUENCE</scope>
    <source>
        <strain evidence="1">MNPRO001-30</strain>
        <tissue evidence="1">Meninges</tissue>
    </source>
</reference>
<dbReference type="AlphaFoldDB" id="A0AAD5MJG0"/>
<gene>
    <name evidence="1" type="ORF">KIN20_018416</name>
</gene>